<keyword evidence="1" id="KW-0812">Transmembrane</keyword>
<sequence>MIEPASLGNFFTIFFTSAMVIMLGALYALLFAFSRLKGDKRLMPLAYLSYAGLLIATLFLADAANLLKHPFWTAIVAFMLGGYLLAPHAIWHLCVGTHGAEQVESVPLKDF</sequence>
<keyword evidence="1" id="KW-1133">Transmembrane helix</keyword>
<dbReference type="AlphaFoldDB" id="D9SDP6"/>
<dbReference type="KEGG" id="gca:Galf_0767"/>
<evidence type="ECO:0000256" key="1">
    <source>
        <dbReference type="SAM" id="Phobius"/>
    </source>
</evidence>
<organism evidence="2 3">
    <name type="scientific">Gallionella capsiferriformans (strain ES-2)</name>
    <name type="common">Gallionella ferruginea capsiferriformans (strain ES-2)</name>
    <dbReference type="NCBI Taxonomy" id="395494"/>
    <lineage>
        <taxon>Bacteria</taxon>
        <taxon>Pseudomonadati</taxon>
        <taxon>Pseudomonadota</taxon>
        <taxon>Betaproteobacteria</taxon>
        <taxon>Nitrosomonadales</taxon>
        <taxon>Gallionellaceae</taxon>
        <taxon>Gallionella</taxon>
    </lineage>
</organism>
<accession>D9SDP6</accession>
<feature type="transmembrane region" description="Helical" evidence="1">
    <location>
        <begin position="45"/>
        <end position="64"/>
    </location>
</feature>
<dbReference type="STRING" id="395494.Galf_0767"/>
<dbReference type="OrthoDB" id="5570031at2"/>
<keyword evidence="1" id="KW-0472">Membrane</keyword>
<dbReference type="EMBL" id="CP002159">
    <property type="protein sequence ID" value="ADL54803.1"/>
    <property type="molecule type" value="Genomic_DNA"/>
</dbReference>
<gene>
    <name evidence="2" type="ordered locus">Galf_0767</name>
</gene>
<feature type="transmembrane region" description="Helical" evidence="1">
    <location>
        <begin position="70"/>
        <end position="86"/>
    </location>
</feature>
<dbReference type="RefSeq" id="WP_013292744.1">
    <property type="nucleotide sequence ID" value="NC_014394.1"/>
</dbReference>
<dbReference type="Proteomes" id="UP000001235">
    <property type="component" value="Chromosome"/>
</dbReference>
<dbReference type="HOGENOM" id="CLU_2233362_0_0_4"/>
<name>D9SDP6_GALCS</name>
<protein>
    <submittedName>
        <fullName evidence="2">Uncharacterized protein</fullName>
    </submittedName>
</protein>
<evidence type="ECO:0000313" key="3">
    <source>
        <dbReference type="Proteomes" id="UP000001235"/>
    </source>
</evidence>
<evidence type="ECO:0000313" key="2">
    <source>
        <dbReference type="EMBL" id="ADL54803.1"/>
    </source>
</evidence>
<proteinExistence type="predicted"/>
<feature type="transmembrane region" description="Helical" evidence="1">
    <location>
        <begin position="12"/>
        <end position="33"/>
    </location>
</feature>
<keyword evidence="3" id="KW-1185">Reference proteome</keyword>
<reference evidence="2 3" key="1">
    <citation type="submission" date="2010-08" db="EMBL/GenBank/DDBJ databases">
        <title>Complete sequence of Gallionella capsiferriformans ES-2.</title>
        <authorList>
            <consortium name="US DOE Joint Genome Institute"/>
            <person name="Lucas S."/>
            <person name="Copeland A."/>
            <person name="Lapidus A."/>
            <person name="Cheng J.-F."/>
            <person name="Bruce D."/>
            <person name="Goodwin L."/>
            <person name="Pitluck S."/>
            <person name="Chertkov O."/>
            <person name="Davenport K.W."/>
            <person name="Detter J.C."/>
            <person name="Han C."/>
            <person name="Tapia R."/>
            <person name="Land M."/>
            <person name="Hauser L."/>
            <person name="Chang Y.-J."/>
            <person name="Jeffries C."/>
            <person name="Kyrpides N."/>
            <person name="Ivanova N."/>
            <person name="Mikhailova N."/>
            <person name="Shelobolina E.S."/>
            <person name="Picardal F."/>
            <person name="Roden E."/>
            <person name="Emerson D."/>
            <person name="Woyke T."/>
        </authorList>
    </citation>
    <scope>NUCLEOTIDE SEQUENCE [LARGE SCALE GENOMIC DNA]</scope>
    <source>
        <strain evidence="2 3">ES-2</strain>
    </source>
</reference>